<dbReference type="EMBL" id="KV745048">
    <property type="protein sequence ID" value="OCK78627.1"/>
    <property type="molecule type" value="Genomic_DNA"/>
</dbReference>
<dbReference type="Proteomes" id="UP000250266">
    <property type="component" value="Unassembled WGS sequence"/>
</dbReference>
<dbReference type="AlphaFoldDB" id="A0A8E2E776"/>
<dbReference type="Gene3D" id="2.60.120.560">
    <property type="entry name" value="Exo-inulinase, domain 1"/>
    <property type="match status" value="1"/>
</dbReference>
<accession>A0A8E2E776</accession>
<protein>
    <submittedName>
        <fullName evidence="1">Uncharacterized protein</fullName>
    </submittedName>
</protein>
<proteinExistence type="predicted"/>
<organism evidence="1 2">
    <name type="scientific">Lepidopterella palustris CBS 459.81</name>
    <dbReference type="NCBI Taxonomy" id="1314670"/>
    <lineage>
        <taxon>Eukaryota</taxon>
        <taxon>Fungi</taxon>
        <taxon>Dikarya</taxon>
        <taxon>Ascomycota</taxon>
        <taxon>Pezizomycotina</taxon>
        <taxon>Dothideomycetes</taxon>
        <taxon>Pleosporomycetidae</taxon>
        <taxon>Mytilinidiales</taxon>
        <taxon>Argynnaceae</taxon>
        <taxon>Lepidopterella</taxon>
    </lineage>
</organism>
<name>A0A8E2E776_9PEZI</name>
<sequence>MALFWKSTSTSDRFDLTTRICPSCTDSTSFGVCIVDSASVVVSVMAAWVRLMNLWSERLAYSSRKLVSDAAAETNNYTWWPGN</sequence>
<keyword evidence="2" id="KW-1185">Reference proteome</keyword>
<reference evidence="1 2" key="1">
    <citation type="journal article" date="2016" name="Nat. Commun.">
        <title>Ectomycorrhizal ecology is imprinted in the genome of the dominant symbiotic fungus Cenococcum geophilum.</title>
        <authorList>
            <consortium name="DOE Joint Genome Institute"/>
            <person name="Peter M."/>
            <person name="Kohler A."/>
            <person name="Ohm R.A."/>
            <person name="Kuo A."/>
            <person name="Krutzmann J."/>
            <person name="Morin E."/>
            <person name="Arend M."/>
            <person name="Barry K.W."/>
            <person name="Binder M."/>
            <person name="Choi C."/>
            <person name="Clum A."/>
            <person name="Copeland A."/>
            <person name="Grisel N."/>
            <person name="Haridas S."/>
            <person name="Kipfer T."/>
            <person name="LaButti K."/>
            <person name="Lindquist E."/>
            <person name="Lipzen A."/>
            <person name="Maire R."/>
            <person name="Meier B."/>
            <person name="Mihaltcheva S."/>
            <person name="Molinier V."/>
            <person name="Murat C."/>
            <person name="Poggeler S."/>
            <person name="Quandt C.A."/>
            <person name="Sperisen C."/>
            <person name="Tritt A."/>
            <person name="Tisserant E."/>
            <person name="Crous P.W."/>
            <person name="Henrissat B."/>
            <person name="Nehls U."/>
            <person name="Egli S."/>
            <person name="Spatafora J.W."/>
            <person name="Grigoriev I.V."/>
            <person name="Martin F.M."/>
        </authorList>
    </citation>
    <scope>NUCLEOTIDE SEQUENCE [LARGE SCALE GENOMIC DNA]</scope>
    <source>
        <strain evidence="1 2">CBS 459.81</strain>
    </source>
</reference>
<evidence type="ECO:0000313" key="2">
    <source>
        <dbReference type="Proteomes" id="UP000250266"/>
    </source>
</evidence>
<evidence type="ECO:0000313" key="1">
    <source>
        <dbReference type="EMBL" id="OCK78627.1"/>
    </source>
</evidence>
<gene>
    <name evidence="1" type="ORF">K432DRAFT_383728</name>
</gene>